<feature type="signal peptide" evidence="2">
    <location>
        <begin position="1"/>
        <end position="30"/>
    </location>
</feature>
<feature type="chain" id="PRO_5004871613" description="Secreted protein" evidence="2">
    <location>
        <begin position="31"/>
        <end position="541"/>
    </location>
</feature>
<dbReference type="HOGENOM" id="CLU_589093_0_0_11"/>
<dbReference type="Proteomes" id="UP000019150">
    <property type="component" value="Chromosome"/>
</dbReference>
<feature type="transmembrane region" description="Helical" evidence="1">
    <location>
        <begin position="155"/>
        <end position="175"/>
    </location>
</feature>
<reference evidence="3 4" key="1">
    <citation type="journal article" date="2014" name="Appl. Environ. Microbiol.">
        <title>Insights into the Microbial Degradation of Rubber and Gutta-Percha by Analysis of the Complete Genome of Nocardia nova SH22a.</title>
        <authorList>
            <person name="Luo Q."/>
            <person name="Hiessl S."/>
            <person name="Poehlein A."/>
            <person name="Daniel R."/>
            <person name="Steinbuchel A."/>
        </authorList>
    </citation>
    <scope>NUCLEOTIDE SEQUENCE [LARGE SCALE GENOMIC DNA]</scope>
    <source>
        <strain evidence="3">SH22a</strain>
    </source>
</reference>
<protein>
    <recommendedName>
        <fullName evidence="5">Secreted protein</fullName>
    </recommendedName>
</protein>
<keyword evidence="4" id="KW-1185">Reference proteome</keyword>
<dbReference type="PATRIC" id="fig|1415166.3.peg.845"/>
<dbReference type="eggNOG" id="COG2217">
    <property type="taxonomic scope" value="Bacteria"/>
</dbReference>
<dbReference type="RefSeq" id="WP_038550205.1">
    <property type="nucleotide sequence ID" value="NZ_CP006850.1"/>
</dbReference>
<accession>W5T931</accession>
<keyword evidence="1" id="KW-0472">Membrane</keyword>
<proteinExistence type="predicted"/>
<name>W5T931_9NOCA</name>
<keyword evidence="2" id="KW-0732">Signal</keyword>
<dbReference type="AlphaFoldDB" id="W5T931"/>
<keyword evidence="1" id="KW-1133">Transmembrane helix</keyword>
<feature type="transmembrane region" description="Helical" evidence="1">
    <location>
        <begin position="182"/>
        <end position="203"/>
    </location>
</feature>
<dbReference type="KEGG" id="nno:NONO_c08370"/>
<dbReference type="EMBL" id="CP006850">
    <property type="protein sequence ID" value="AHH15644.1"/>
    <property type="molecule type" value="Genomic_DNA"/>
</dbReference>
<evidence type="ECO:0000256" key="1">
    <source>
        <dbReference type="SAM" id="Phobius"/>
    </source>
</evidence>
<evidence type="ECO:0000313" key="3">
    <source>
        <dbReference type="EMBL" id="AHH15644.1"/>
    </source>
</evidence>
<evidence type="ECO:0008006" key="5">
    <source>
        <dbReference type="Google" id="ProtNLM"/>
    </source>
</evidence>
<gene>
    <name evidence="3" type="ORF">NONO_c08370</name>
</gene>
<sequence>MRPTARAGGRLLVAVLCVVFAWAVAPTALADAPAAGGDLSIAQTLGDRELTVILRRVTSVPGPLRVEVVSHTGTAAGRLALDLTPTGASSSSRTPAPGAPVDHGAIDLGAAPGMYSTTLRVDRPGPWELAVGDGSRVARIPFVVPAQIVTPPERFVYGGFVVAGVLLPVAAVVAIRARRGAWALLPAAGVVAGVAVAVTAAVLSTSLPLPPQPGIQLDPSVDDVRDPYAARQPSISDFSRPPVMLSLGGTPLRAGVPGDLELRLGDAATGLPVDDLTVVDEAFIHALVVGPSGELAHTHPIRVAPGTYLLHLTAPEPGHYALSIELERRGGGVRMIRAAAGFDVGPGAADVRTDFGGHLARVSGPGTAAAPLHPGLRATATGDGVPIEIVTTAAAVGAPLTITAKVGDRAELQPWLGMVGHMIVAGPLPAGTDLGTAVERAPVWGHAHSMGSMGMSADTDGRMVNMPGMDHMSAPNADAMLMPPVNGDSAPDETVAAYGPSVPFTYTFAVPGRYHVWIQVERDYTILTIPLVLDIPSGGPR</sequence>
<dbReference type="OrthoDB" id="3813056at2"/>
<dbReference type="STRING" id="1415166.NONO_c08370"/>
<evidence type="ECO:0000256" key="2">
    <source>
        <dbReference type="SAM" id="SignalP"/>
    </source>
</evidence>
<organism evidence="3 4">
    <name type="scientific">Nocardia nova SH22a</name>
    <dbReference type="NCBI Taxonomy" id="1415166"/>
    <lineage>
        <taxon>Bacteria</taxon>
        <taxon>Bacillati</taxon>
        <taxon>Actinomycetota</taxon>
        <taxon>Actinomycetes</taxon>
        <taxon>Mycobacteriales</taxon>
        <taxon>Nocardiaceae</taxon>
        <taxon>Nocardia</taxon>
    </lineage>
</organism>
<evidence type="ECO:0000313" key="4">
    <source>
        <dbReference type="Proteomes" id="UP000019150"/>
    </source>
</evidence>
<keyword evidence="1" id="KW-0812">Transmembrane</keyword>